<evidence type="ECO:0000313" key="3">
    <source>
        <dbReference type="Proteomes" id="UP000479335"/>
    </source>
</evidence>
<name>A0A6L8KGQ1_9BURK</name>
<evidence type="ECO:0000313" key="2">
    <source>
        <dbReference type="EMBL" id="MYM25398.1"/>
    </source>
</evidence>
<dbReference type="InterPro" id="IPR012495">
    <property type="entry name" value="TadE-like_dom"/>
</dbReference>
<evidence type="ECO:0000259" key="1">
    <source>
        <dbReference type="Pfam" id="PF07811"/>
    </source>
</evidence>
<gene>
    <name evidence="2" type="ORF">GTP46_22470</name>
</gene>
<feature type="domain" description="TadE-like" evidence="1">
    <location>
        <begin position="6"/>
        <end position="48"/>
    </location>
</feature>
<accession>A0A6L8KGQ1</accession>
<reference evidence="2 3" key="1">
    <citation type="submission" date="2019-12" db="EMBL/GenBank/DDBJ databases">
        <title>Novel species isolated from a subtropical stream in China.</title>
        <authorList>
            <person name="Lu H."/>
        </authorList>
    </citation>
    <scope>NUCLEOTIDE SEQUENCE [LARGE SCALE GENOMIC DNA]</scope>
    <source>
        <strain evidence="2 3">FT135W</strain>
    </source>
</reference>
<protein>
    <recommendedName>
        <fullName evidence="1">TadE-like domain-containing protein</fullName>
    </recommendedName>
</protein>
<dbReference type="EMBL" id="WWCN01000015">
    <property type="protein sequence ID" value="MYM25398.1"/>
    <property type="molecule type" value="Genomic_DNA"/>
</dbReference>
<proteinExistence type="predicted"/>
<sequence>MKRQGGMVALELALVLPVLLVLLSAVLYYGRLTYAYEVTQKAASAGARYLSSVAAVNMKNPVQAGQESNLAQTIVQTELAALSALGVSTAVEVDCDAISCAMLGGIPNEVSVTIVVWVPNIFFGYLQELADQRLVIRRSMRYVGN</sequence>
<organism evidence="2 3">
    <name type="scientific">Duganella flavida</name>
    <dbReference type="NCBI Taxonomy" id="2692175"/>
    <lineage>
        <taxon>Bacteria</taxon>
        <taxon>Pseudomonadati</taxon>
        <taxon>Pseudomonadota</taxon>
        <taxon>Betaproteobacteria</taxon>
        <taxon>Burkholderiales</taxon>
        <taxon>Oxalobacteraceae</taxon>
        <taxon>Telluria group</taxon>
        <taxon>Duganella</taxon>
    </lineage>
</organism>
<dbReference type="RefSeq" id="WP_161008845.1">
    <property type="nucleotide sequence ID" value="NZ_WWCN01000015.1"/>
</dbReference>
<dbReference type="Proteomes" id="UP000479335">
    <property type="component" value="Unassembled WGS sequence"/>
</dbReference>
<comment type="caution">
    <text evidence="2">The sequence shown here is derived from an EMBL/GenBank/DDBJ whole genome shotgun (WGS) entry which is preliminary data.</text>
</comment>
<dbReference type="AlphaFoldDB" id="A0A6L8KGQ1"/>
<keyword evidence="3" id="KW-1185">Reference proteome</keyword>
<dbReference type="Pfam" id="PF07811">
    <property type="entry name" value="TadE"/>
    <property type="match status" value="1"/>
</dbReference>